<dbReference type="SUPFAM" id="SSF52540">
    <property type="entry name" value="P-loop containing nucleoside triphosphate hydrolases"/>
    <property type="match status" value="1"/>
</dbReference>
<dbReference type="PANTHER" id="PTHR42711:SF5">
    <property type="entry name" value="ABC TRANSPORTER ATP-BINDING PROTEIN NATA"/>
    <property type="match status" value="1"/>
</dbReference>
<dbReference type="InterPro" id="IPR003593">
    <property type="entry name" value="AAA+_ATPase"/>
</dbReference>
<dbReference type="Pfam" id="PF05048">
    <property type="entry name" value="NosD"/>
    <property type="match status" value="1"/>
</dbReference>
<dbReference type="SMART" id="SM00382">
    <property type="entry name" value="AAA"/>
    <property type="match status" value="1"/>
</dbReference>
<dbReference type="Gene3D" id="2.160.20.10">
    <property type="entry name" value="Single-stranded right-handed beta-helix, Pectin lyase-like"/>
    <property type="match status" value="2"/>
</dbReference>
<dbReference type="SUPFAM" id="SSF51126">
    <property type="entry name" value="Pectin lyase-like"/>
    <property type="match status" value="1"/>
</dbReference>
<dbReference type="InterPro" id="IPR027417">
    <property type="entry name" value="P-loop_NTPase"/>
</dbReference>
<keyword evidence="3" id="KW-0547">Nucleotide-binding</keyword>
<organism evidence="7 8">
    <name type="scientific">Candidatus Lucifugimonas marina</name>
    <dbReference type="NCBI Taxonomy" id="3038979"/>
    <lineage>
        <taxon>Bacteria</taxon>
        <taxon>Bacillati</taxon>
        <taxon>Chloroflexota</taxon>
        <taxon>Dehalococcoidia</taxon>
        <taxon>SAR202 cluster</taxon>
        <taxon>Candidatus Lucifugimonadales</taxon>
        <taxon>Candidatus Lucifugimonadaceae</taxon>
        <taxon>Candidatus Lucifugimonas</taxon>
    </lineage>
</organism>
<keyword evidence="2" id="KW-0813">Transport</keyword>
<dbReference type="NCBIfam" id="TIGR04247">
    <property type="entry name" value="NosD_copper_fam"/>
    <property type="match status" value="1"/>
</dbReference>
<dbReference type="InterPro" id="IPR011050">
    <property type="entry name" value="Pectin_lyase_fold/virulence"/>
</dbReference>
<dbReference type="PANTHER" id="PTHR42711">
    <property type="entry name" value="ABC TRANSPORTER ATP-BINDING PROTEIN"/>
    <property type="match status" value="1"/>
</dbReference>
<dbReference type="Gene3D" id="3.40.50.300">
    <property type="entry name" value="P-loop containing nucleotide triphosphate hydrolases"/>
    <property type="match status" value="1"/>
</dbReference>
<dbReference type="GO" id="GO:0016887">
    <property type="term" value="F:ATP hydrolysis activity"/>
    <property type="evidence" value="ECO:0007669"/>
    <property type="project" value="InterPro"/>
</dbReference>
<proteinExistence type="inferred from homology"/>
<evidence type="ECO:0000256" key="4">
    <source>
        <dbReference type="ARBA" id="ARBA00022840"/>
    </source>
</evidence>
<dbReference type="InterPro" id="IPR006633">
    <property type="entry name" value="Carb-bd_sugar_hydrolysis-dom"/>
</dbReference>
<reference evidence="7" key="2">
    <citation type="journal article" date="2023" name="Nat. Commun.">
        <title>Cultivation of marine bacteria of the SAR202 clade.</title>
        <authorList>
            <person name="Lim Y."/>
            <person name="Seo J.H."/>
            <person name="Giovannoni S.J."/>
            <person name="Kang I."/>
            <person name="Cho J.C."/>
        </authorList>
    </citation>
    <scope>NUCLEOTIDE SEQUENCE</scope>
    <source>
        <strain evidence="7">JH1073</strain>
    </source>
</reference>
<evidence type="ECO:0000313" key="9">
    <source>
        <dbReference type="Proteomes" id="UP001321249"/>
    </source>
</evidence>
<dbReference type="InterPro" id="IPR012334">
    <property type="entry name" value="Pectin_lyas_fold"/>
</dbReference>
<evidence type="ECO:0000313" key="6">
    <source>
        <dbReference type="EMBL" id="MDG0866030.1"/>
    </source>
</evidence>
<dbReference type="CDD" id="cd03230">
    <property type="entry name" value="ABC_DR_subfamily_A"/>
    <property type="match status" value="1"/>
</dbReference>
<comment type="similarity">
    <text evidence="1">Belongs to the ABC transporter superfamily.</text>
</comment>
<evidence type="ECO:0000313" key="7">
    <source>
        <dbReference type="EMBL" id="WFG39243.1"/>
    </source>
</evidence>
<dbReference type="PROSITE" id="PS50893">
    <property type="entry name" value="ABC_TRANSPORTER_2"/>
    <property type="match status" value="1"/>
</dbReference>
<feature type="domain" description="ABC transporter" evidence="5">
    <location>
        <begin position="493"/>
        <end position="718"/>
    </location>
</feature>
<dbReference type="InterPro" id="IPR007742">
    <property type="entry name" value="NosD_dom"/>
</dbReference>
<dbReference type="InterPro" id="IPR003439">
    <property type="entry name" value="ABC_transporter-like_ATP-bd"/>
</dbReference>
<keyword evidence="4" id="KW-0067">ATP-binding</keyword>
<dbReference type="Proteomes" id="UP001219901">
    <property type="component" value="Chromosome"/>
</dbReference>
<accession>A0AAJ5ZJG5</accession>
<dbReference type="InterPro" id="IPR050763">
    <property type="entry name" value="ABC_transporter_ATP-binding"/>
</dbReference>
<dbReference type="SMART" id="SM00710">
    <property type="entry name" value="PbH1"/>
    <property type="match status" value="9"/>
</dbReference>
<dbReference type="Proteomes" id="UP001321249">
    <property type="component" value="Unassembled WGS sequence"/>
</dbReference>
<reference evidence="8 9" key="1">
    <citation type="submission" date="2019-11" db="EMBL/GenBank/DDBJ databases">
        <authorList>
            <person name="Cho J.-C."/>
        </authorList>
    </citation>
    <scope>NUCLEOTIDE SEQUENCE [LARGE SCALE GENOMIC DNA]</scope>
    <source>
        <strain evidence="7 8">JH1073</strain>
        <strain evidence="6 9">JH702</strain>
    </source>
</reference>
<reference evidence="8" key="3">
    <citation type="submission" date="2023-06" db="EMBL/GenBank/DDBJ databases">
        <title>Pangenomics reveal diversification of enzyme families and niche specialization in globally abundant SAR202 bacteria.</title>
        <authorList>
            <person name="Saw J.H.W."/>
        </authorList>
    </citation>
    <scope>NUCLEOTIDE SEQUENCE [LARGE SCALE GENOMIC DNA]</scope>
    <source>
        <strain evidence="8">JH1073</strain>
    </source>
</reference>
<dbReference type="InterPro" id="IPR026464">
    <property type="entry name" value="NosD_copper_fam"/>
</dbReference>
<protein>
    <submittedName>
        <fullName evidence="7">Nitrous oxide reductase family maturation protein NosD</fullName>
    </submittedName>
</protein>
<dbReference type="GO" id="GO:0005524">
    <property type="term" value="F:ATP binding"/>
    <property type="evidence" value="ECO:0007669"/>
    <property type="project" value="UniProtKB-KW"/>
</dbReference>
<evidence type="ECO:0000259" key="5">
    <source>
        <dbReference type="PROSITE" id="PS50893"/>
    </source>
</evidence>
<dbReference type="AlphaFoldDB" id="A0AAJ5ZJG5"/>
<gene>
    <name evidence="7" type="primary">nosD</name>
    <name evidence="6" type="ORF">GKO46_02965</name>
    <name evidence="7" type="ORF">GKO48_06295</name>
</gene>
<evidence type="ECO:0000313" key="8">
    <source>
        <dbReference type="Proteomes" id="UP001219901"/>
    </source>
</evidence>
<sequence>MLNSRAGKITSTIATLIVLMAVGSTISSIRAQSSGSIESDRGSYSTFQDALDASQDGDVLTVTSGTHTGNFVIDKSVTVQGVDWPTFDGGGVGNVFTIEAPNVVITGLIIQNSGNKLNSEDAGIEANAPGVVIDGNRIQNTLFGIYLKQAPNGDIRNNVITGMDLEVQRRGDGIRVWYSSDTVIENNDVSLVRDVVLWYSERLTVRNNDIHDGRYGLHFMYDDDALVENNRLTGNSVGAFLMYSRRLQMIGNVVGDNRGPSGYGIGLKDLDDAYVEGNLFADNRVGAYVDNSPRERDSKVEFIDNVFVLNDFGVRLMPSVKRNQYTGNSFVDNQEQVQVAGRGTIEENDWAVDGIGNYWSDYAGFDADNDGVGDVIYKSEKLFENLTDKHPKLRLLTFSPVTQAVDFAAKSFPFVRPEPKLTDPSPLVQPGTVPGLLLDKKVFAWKTLLASLAFVGLAGVVARIGSTKGERNTEQKEAVEPVEPTDPVGGNVIEVIDLSRSFGDVRALQNLTFNLASGEGLALWGNNGAGKTTAIRCILGQVSYEGSVSICGIDVAAKGKLARAKVGLVPQEISFHDDLTVLDTMRLYTKLRKSNHDEGSALLERLSLAPHLSKQVRQLSGGLRQRLALAIALLGDPPILLLDEPTANLDAAARQDFLALLEDLKAEGKALVFASHRPGEVLRLADRVLLLDQGKLVAESEPEDLMTRIGALPKMRIEVGLRNVESAMTALSNDKFETSANRTGVYVTVAPGEKALPIKTLVDAGIPVVDFDLEGTGKGDIDD</sequence>
<keyword evidence="8" id="KW-1185">Reference proteome</keyword>
<dbReference type="EMBL" id="CP046147">
    <property type="protein sequence ID" value="WFG39243.1"/>
    <property type="molecule type" value="Genomic_DNA"/>
</dbReference>
<dbReference type="InterPro" id="IPR006626">
    <property type="entry name" value="PbH1"/>
</dbReference>
<name>A0AAJ5ZJG5_9CHLR</name>
<dbReference type="Pfam" id="PF00005">
    <property type="entry name" value="ABC_tran"/>
    <property type="match status" value="1"/>
</dbReference>
<evidence type="ECO:0000256" key="3">
    <source>
        <dbReference type="ARBA" id="ARBA00022741"/>
    </source>
</evidence>
<evidence type="ECO:0000256" key="2">
    <source>
        <dbReference type="ARBA" id="ARBA00022448"/>
    </source>
</evidence>
<dbReference type="RefSeq" id="WP_342822737.1">
    <property type="nucleotide sequence ID" value="NZ_CP046146.1"/>
</dbReference>
<dbReference type="SMART" id="SM00722">
    <property type="entry name" value="CASH"/>
    <property type="match status" value="2"/>
</dbReference>
<evidence type="ECO:0000256" key="1">
    <source>
        <dbReference type="ARBA" id="ARBA00005417"/>
    </source>
</evidence>
<dbReference type="EMBL" id="WMBE01000001">
    <property type="protein sequence ID" value="MDG0866030.1"/>
    <property type="molecule type" value="Genomic_DNA"/>
</dbReference>